<dbReference type="PANTHER" id="PTHR12370:SF1">
    <property type="entry name" value="PHOSPHOLIPASE B-LIKE 1"/>
    <property type="match status" value="1"/>
</dbReference>
<comment type="function">
    <text evidence="7">Putative phospholipase.</text>
</comment>
<keyword evidence="9" id="KW-1185">Reference proteome</keyword>
<dbReference type="Pfam" id="PF04916">
    <property type="entry name" value="Phospholip_B"/>
    <property type="match status" value="1"/>
</dbReference>
<evidence type="ECO:0000313" key="8">
    <source>
        <dbReference type="EMBL" id="MBN3287839.1"/>
    </source>
</evidence>
<keyword evidence="4 7" id="KW-0442">Lipid degradation</keyword>
<dbReference type="EMBL" id="JAAWVQ010169596">
    <property type="protein sequence ID" value="MBN3287839.1"/>
    <property type="molecule type" value="Genomic_DNA"/>
</dbReference>
<evidence type="ECO:0000256" key="3">
    <source>
        <dbReference type="ARBA" id="ARBA00022801"/>
    </source>
</evidence>
<keyword evidence="2" id="KW-0732">Signal</keyword>
<protein>
    <recommendedName>
        <fullName evidence="7">Phospholipase B-like</fullName>
        <ecNumber evidence="7">3.1.1.-</ecNumber>
    </recommendedName>
</protein>
<proteinExistence type="inferred from homology"/>
<accession>A0ABS2YNU3</accession>
<evidence type="ECO:0000256" key="5">
    <source>
        <dbReference type="ARBA" id="ARBA00023098"/>
    </source>
</evidence>
<dbReference type="InterPro" id="IPR043042">
    <property type="entry name" value="PLipase_B-like_dom3"/>
</dbReference>
<dbReference type="Gene3D" id="3.60.60.20">
    <property type="match status" value="1"/>
</dbReference>
<keyword evidence="5 7" id="KW-0443">Lipid metabolism</keyword>
<dbReference type="Proteomes" id="UP001166093">
    <property type="component" value="Unassembled WGS sequence"/>
</dbReference>
<sequence>MRERFGLEYSYDLCPRAKILRRDQSSVRDLDSLRHIMRYNAYRTDPYSEGNPCKTICCRQDLNKQQPVPGGCYDTKVTDFKLARRFVSEAVNGPTVQDGLPAFSWREFNETRHAGLPESYNFTFLTMQPVLFHP</sequence>
<feature type="non-terminal residue" evidence="8">
    <location>
        <position position="134"/>
    </location>
</feature>
<comment type="similarity">
    <text evidence="1 7">Belongs to the phospholipase B-like family.</text>
</comment>
<feature type="non-terminal residue" evidence="8">
    <location>
        <position position="1"/>
    </location>
</feature>
<organism evidence="8 9">
    <name type="scientific">Polyodon spathula</name>
    <name type="common">North American paddlefish</name>
    <name type="synonym">Squalus spathula</name>
    <dbReference type="NCBI Taxonomy" id="7913"/>
    <lineage>
        <taxon>Eukaryota</taxon>
        <taxon>Metazoa</taxon>
        <taxon>Chordata</taxon>
        <taxon>Craniata</taxon>
        <taxon>Vertebrata</taxon>
        <taxon>Euteleostomi</taxon>
        <taxon>Actinopterygii</taxon>
        <taxon>Chondrostei</taxon>
        <taxon>Acipenseriformes</taxon>
        <taxon>Polyodontidae</taxon>
        <taxon>Polyodon</taxon>
    </lineage>
</organism>
<evidence type="ECO:0000256" key="7">
    <source>
        <dbReference type="RuleBase" id="RU364138"/>
    </source>
</evidence>
<dbReference type="InterPro" id="IPR007000">
    <property type="entry name" value="PLipase_B-like"/>
</dbReference>
<name>A0ABS2YNU3_POLSP</name>
<keyword evidence="3 7" id="KW-0378">Hydrolase</keyword>
<reference evidence="8" key="1">
    <citation type="journal article" date="2021" name="Cell">
        <title>Tracing the genetic footprints of vertebrate landing in non-teleost ray-finned fishes.</title>
        <authorList>
            <person name="Bi X."/>
            <person name="Wang K."/>
            <person name="Yang L."/>
            <person name="Pan H."/>
            <person name="Jiang H."/>
            <person name="Wei Q."/>
            <person name="Fang M."/>
            <person name="Yu H."/>
            <person name="Zhu C."/>
            <person name="Cai Y."/>
            <person name="He Y."/>
            <person name="Gan X."/>
            <person name="Zeng H."/>
            <person name="Yu D."/>
            <person name="Zhu Y."/>
            <person name="Jiang H."/>
            <person name="Qiu Q."/>
            <person name="Yang H."/>
            <person name="Zhang Y.E."/>
            <person name="Wang W."/>
            <person name="Zhu M."/>
            <person name="He S."/>
            <person name="Zhang G."/>
        </authorList>
    </citation>
    <scope>NUCLEOTIDE SEQUENCE</scope>
    <source>
        <strain evidence="8">Pddl_001</strain>
    </source>
</reference>
<evidence type="ECO:0000256" key="1">
    <source>
        <dbReference type="ARBA" id="ARBA00007835"/>
    </source>
</evidence>
<gene>
    <name evidence="8" type="primary">Plbd1_0</name>
    <name evidence="8" type="ORF">GTO93_0016781</name>
</gene>
<evidence type="ECO:0000256" key="2">
    <source>
        <dbReference type="ARBA" id="ARBA00022729"/>
    </source>
</evidence>
<evidence type="ECO:0000256" key="6">
    <source>
        <dbReference type="ARBA" id="ARBA00023180"/>
    </source>
</evidence>
<dbReference type="EC" id="3.1.1.-" evidence="7"/>
<evidence type="ECO:0000256" key="4">
    <source>
        <dbReference type="ARBA" id="ARBA00022963"/>
    </source>
</evidence>
<comment type="caution">
    <text evidence="8">The sequence shown here is derived from an EMBL/GenBank/DDBJ whole genome shotgun (WGS) entry which is preliminary data.</text>
</comment>
<keyword evidence="6" id="KW-0325">Glycoprotein</keyword>
<evidence type="ECO:0000313" key="9">
    <source>
        <dbReference type="Proteomes" id="UP001166093"/>
    </source>
</evidence>
<dbReference type="PANTHER" id="PTHR12370">
    <property type="entry name" value="PHOSPHOLIPASE B-RELATED"/>
    <property type="match status" value="1"/>
</dbReference>